<dbReference type="OrthoDB" id="439808at2759"/>
<dbReference type="PROSITE" id="PS50102">
    <property type="entry name" value="RRM"/>
    <property type="match status" value="1"/>
</dbReference>
<keyword evidence="6" id="KW-1185">Reference proteome</keyword>
<proteinExistence type="predicted"/>
<dbReference type="GO" id="GO:0003723">
    <property type="term" value="F:RNA binding"/>
    <property type="evidence" value="ECO:0007669"/>
    <property type="project" value="UniProtKB-UniRule"/>
</dbReference>
<dbReference type="InterPro" id="IPR000504">
    <property type="entry name" value="RRM_dom"/>
</dbReference>
<dbReference type="SUPFAM" id="SSF54928">
    <property type="entry name" value="RNA-binding domain, RBD"/>
    <property type="match status" value="1"/>
</dbReference>
<keyword evidence="1 2" id="KW-0694">RNA-binding</keyword>
<dbReference type="Gene3D" id="3.30.70.330">
    <property type="match status" value="1"/>
</dbReference>
<sequence>MSALRAARNLYVSGLPWTVGHRDLFEYFSAYGPIVYHSVAFDKTTGMSKRYGFVNFGHDEAIRAVLKQKTHVLDGNIINVEVKSDLRNNGTNYR</sequence>
<evidence type="ECO:0000256" key="1">
    <source>
        <dbReference type="ARBA" id="ARBA00022884"/>
    </source>
</evidence>
<dbReference type="Proteomes" id="UP000759131">
    <property type="component" value="Unassembled WGS sequence"/>
</dbReference>
<accession>A0A7R9L1G5</accession>
<evidence type="ECO:0000313" key="5">
    <source>
        <dbReference type="EMBL" id="CAD7633322.1"/>
    </source>
</evidence>
<dbReference type="EMBL" id="OC867110">
    <property type="protein sequence ID" value="CAD7633322.1"/>
    <property type="molecule type" value="Genomic_DNA"/>
</dbReference>
<gene>
    <name evidence="4" type="ORF">OSB1V03_LOCUS13141</name>
    <name evidence="5" type="ORF">OSB1V03_LOCUS13719</name>
</gene>
<protein>
    <recommendedName>
        <fullName evidence="3">RRM domain-containing protein</fullName>
    </recommendedName>
</protein>
<dbReference type="InterPro" id="IPR012677">
    <property type="entry name" value="Nucleotide-bd_a/b_plait_sf"/>
</dbReference>
<dbReference type="PANTHER" id="PTHR48024:SF56">
    <property type="entry name" value="HETEROGENEOUS NUCLEAR RIBONUCLEOPROTEIN A0"/>
    <property type="match status" value="1"/>
</dbReference>
<evidence type="ECO:0000313" key="4">
    <source>
        <dbReference type="EMBL" id="CAD7632739.1"/>
    </source>
</evidence>
<name>A0A7R9L1G5_9ACAR</name>
<dbReference type="PANTHER" id="PTHR48024">
    <property type="entry name" value="GEO13361P1-RELATED"/>
    <property type="match status" value="1"/>
</dbReference>
<evidence type="ECO:0000313" key="6">
    <source>
        <dbReference type="Proteomes" id="UP000759131"/>
    </source>
</evidence>
<dbReference type="Pfam" id="PF00076">
    <property type="entry name" value="RRM_1"/>
    <property type="match status" value="1"/>
</dbReference>
<dbReference type="InterPro" id="IPR050886">
    <property type="entry name" value="RNA-binding_reg"/>
</dbReference>
<evidence type="ECO:0000259" key="3">
    <source>
        <dbReference type="PROSITE" id="PS50102"/>
    </source>
</evidence>
<reference evidence="5" key="1">
    <citation type="submission" date="2020-11" db="EMBL/GenBank/DDBJ databases">
        <authorList>
            <person name="Tran Van P."/>
        </authorList>
    </citation>
    <scope>NUCLEOTIDE SEQUENCE</scope>
</reference>
<dbReference type="EMBL" id="CAJPIZ010012535">
    <property type="protein sequence ID" value="CAG2113752.1"/>
    <property type="molecule type" value="Genomic_DNA"/>
</dbReference>
<feature type="domain" description="RRM" evidence="3">
    <location>
        <begin position="8"/>
        <end position="94"/>
    </location>
</feature>
<dbReference type="InterPro" id="IPR035979">
    <property type="entry name" value="RBD_domain_sf"/>
</dbReference>
<dbReference type="AlphaFoldDB" id="A0A7R9L1G5"/>
<dbReference type="EMBL" id="CAJPIZ010011472">
    <property type="protein sequence ID" value="CAG2113169.1"/>
    <property type="molecule type" value="Genomic_DNA"/>
</dbReference>
<dbReference type="EMBL" id="OC866047">
    <property type="protein sequence ID" value="CAD7632739.1"/>
    <property type="molecule type" value="Genomic_DNA"/>
</dbReference>
<dbReference type="GO" id="GO:0005634">
    <property type="term" value="C:nucleus"/>
    <property type="evidence" value="ECO:0007669"/>
    <property type="project" value="TreeGrafter"/>
</dbReference>
<dbReference type="SMART" id="SM00360">
    <property type="entry name" value="RRM"/>
    <property type="match status" value="1"/>
</dbReference>
<organism evidence="5">
    <name type="scientific">Medioppia subpectinata</name>
    <dbReference type="NCBI Taxonomy" id="1979941"/>
    <lineage>
        <taxon>Eukaryota</taxon>
        <taxon>Metazoa</taxon>
        <taxon>Ecdysozoa</taxon>
        <taxon>Arthropoda</taxon>
        <taxon>Chelicerata</taxon>
        <taxon>Arachnida</taxon>
        <taxon>Acari</taxon>
        <taxon>Acariformes</taxon>
        <taxon>Sarcoptiformes</taxon>
        <taxon>Oribatida</taxon>
        <taxon>Brachypylina</taxon>
        <taxon>Oppioidea</taxon>
        <taxon>Oppiidae</taxon>
        <taxon>Medioppia</taxon>
    </lineage>
</organism>
<evidence type="ECO:0000256" key="2">
    <source>
        <dbReference type="PROSITE-ProRule" id="PRU00176"/>
    </source>
</evidence>